<dbReference type="InterPro" id="IPR009030">
    <property type="entry name" value="Growth_fac_rcpt_cys_sf"/>
</dbReference>
<keyword evidence="16" id="KW-0675">Receptor</keyword>
<keyword evidence="7" id="KW-0479">Metal-binding</keyword>
<keyword evidence="10 20" id="KW-0547">Nucleotide-binding</keyword>
<dbReference type="PRINTS" id="PR00109">
    <property type="entry name" value="TYRKINASE"/>
</dbReference>
<evidence type="ECO:0000256" key="9">
    <source>
        <dbReference type="ARBA" id="ARBA00022737"/>
    </source>
</evidence>
<comment type="subcellular location">
    <subcellularLocation>
        <location evidence="1">Membrane</location>
        <topology evidence="1">Single-pass type I membrane protein</topology>
    </subcellularLocation>
</comment>
<dbReference type="PANTHER" id="PTHR24416:SF525">
    <property type="entry name" value="INSULIN-LIKE RECEPTOR"/>
    <property type="match status" value="1"/>
</dbReference>
<evidence type="ECO:0000256" key="21">
    <source>
        <dbReference type="SAM" id="MobiDB-lite"/>
    </source>
</evidence>
<dbReference type="Gene3D" id="2.60.40.10">
    <property type="entry name" value="Immunoglobulins"/>
    <property type="match status" value="3"/>
</dbReference>
<evidence type="ECO:0000256" key="7">
    <source>
        <dbReference type="ARBA" id="ARBA00022723"/>
    </source>
</evidence>
<keyword evidence="17" id="KW-0325">Glycoprotein</keyword>
<dbReference type="InterPro" id="IPR036941">
    <property type="entry name" value="Rcpt_L-dom_sf"/>
</dbReference>
<evidence type="ECO:0000313" key="25">
    <source>
        <dbReference type="EMBL" id="CAL8069164.1"/>
    </source>
</evidence>
<keyword evidence="9" id="KW-0677">Repeat</keyword>
<feature type="signal peptide" evidence="22">
    <location>
        <begin position="1"/>
        <end position="19"/>
    </location>
</feature>
<evidence type="ECO:0000256" key="5">
    <source>
        <dbReference type="ARBA" id="ARBA00022685"/>
    </source>
</evidence>
<gene>
    <name evidence="25" type="ORF">ODALV1_LOCUS629</name>
</gene>
<feature type="region of interest" description="Disordered" evidence="21">
    <location>
        <begin position="702"/>
        <end position="725"/>
    </location>
</feature>
<feature type="compositionally biased region" description="Polar residues" evidence="21">
    <location>
        <begin position="1583"/>
        <end position="1596"/>
    </location>
</feature>
<dbReference type="Pfam" id="PF07714">
    <property type="entry name" value="PK_Tyr_Ser-Thr"/>
    <property type="match status" value="1"/>
</dbReference>
<keyword evidence="12 20" id="KW-0067">ATP-binding</keyword>
<keyword evidence="4" id="KW-0808">Transferase</keyword>
<dbReference type="Gene3D" id="1.10.510.10">
    <property type="entry name" value="Transferase(Phosphotransferase) domain 1"/>
    <property type="match status" value="1"/>
</dbReference>
<feature type="region of interest" description="Disordered" evidence="21">
    <location>
        <begin position="797"/>
        <end position="816"/>
    </location>
</feature>
<dbReference type="PROSITE" id="PS00107">
    <property type="entry name" value="PROTEIN_KINASE_ATP"/>
    <property type="match status" value="1"/>
</dbReference>
<dbReference type="InterPro" id="IPR000719">
    <property type="entry name" value="Prot_kinase_dom"/>
</dbReference>
<evidence type="ECO:0000256" key="18">
    <source>
        <dbReference type="ARBA" id="ARBA00023211"/>
    </source>
</evidence>
<feature type="compositionally biased region" description="Low complexity" evidence="21">
    <location>
        <begin position="1489"/>
        <end position="1512"/>
    </location>
</feature>
<dbReference type="SUPFAM" id="SSF49265">
    <property type="entry name" value="Fibronectin type III"/>
    <property type="match status" value="2"/>
</dbReference>
<keyword evidence="13" id="KW-1133">Transmembrane helix</keyword>
<evidence type="ECO:0000256" key="2">
    <source>
        <dbReference type="ARBA" id="ARBA00011902"/>
    </source>
</evidence>
<protein>
    <recommendedName>
        <fullName evidence="2">receptor protein-tyrosine kinase</fullName>
        <ecNumber evidence="2">2.7.10.1</ecNumber>
    </recommendedName>
</protein>
<dbReference type="PROSITE" id="PS50853">
    <property type="entry name" value="FN3"/>
    <property type="match status" value="1"/>
</dbReference>
<evidence type="ECO:0000259" key="23">
    <source>
        <dbReference type="PROSITE" id="PS50011"/>
    </source>
</evidence>
<evidence type="ECO:0000256" key="12">
    <source>
        <dbReference type="ARBA" id="ARBA00022840"/>
    </source>
</evidence>
<evidence type="ECO:0000256" key="20">
    <source>
        <dbReference type="PROSITE-ProRule" id="PRU10141"/>
    </source>
</evidence>
<evidence type="ECO:0000256" key="15">
    <source>
        <dbReference type="ARBA" id="ARBA00023137"/>
    </source>
</evidence>
<evidence type="ECO:0000256" key="16">
    <source>
        <dbReference type="ARBA" id="ARBA00023170"/>
    </source>
</evidence>
<evidence type="ECO:0000256" key="19">
    <source>
        <dbReference type="ARBA" id="ARBA00051243"/>
    </source>
</evidence>
<keyword evidence="26" id="KW-1185">Reference proteome</keyword>
<dbReference type="InterPro" id="IPR013783">
    <property type="entry name" value="Ig-like_fold"/>
</dbReference>
<dbReference type="InterPro" id="IPR000494">
    <property type="entry name" value="Rcpt_L-dom"/>
</dbReference>
<feature type="chain" id="PRO_5045902173" description="receptor protein-tyrosine kinase" evidence="22">
    <location>
        <begin position="20"/>
        <end position="1643"/>
    </location>
</feature>
<evidence type="ECO:0000256" key="17">
    <source>
        <dbReference type="ARBA" id="ARBA00023180"/>
    </source>
</evidence>
<dbReference type="EC" id="2.7.10.1" evidence="2"/>
<dbReference type="CDD" id="cd00064">
    <property type="entry name" value="FU"/>
    <property type="match status" value="1"/>
</dbReference>
<evidence type="ECO:0000256" key="1">
    <source>
        <dbReference type="ARBA" id="ARBA00004479"/>
    </source>
</evidence>
<keyword evidence="14" id="KW-0472">Membrane</keyword>
<keyword evidence="18" id="KW-0464">Manganese</keyword>
<name>A0ABP1PN65_9HEXA</name>
<feature type="compositionally biased region" description="Polar residues" evidence="21">
    <location>
        <begin position="1515"/>
        <end position="1529"/>
    </location>
</feature>
<dbReference type="Pfam" id="PF01030">
    <property type="entry name" value="Recep_L_domain"/>
    <property type="match status" value="2"/>
</dbReference>
<dbReference type="SUPFAM" id="SSF57184">
    <property type="entry name" value="Growth factor receptor domain"/>
    <property type="match status" value="1"/>
</dbReference>
<evidence type="ECO:0000256" key="6">
    <source>
        <dbReference type="ARBA" id="ARBA00022692"/>
    </source>
</evidence>
<evidence type="ECO:0000259" key="24">
    <source>
        <dbReference type="PROSITE" id="PS50853"/>
    </source>
</evidence>
<keyword evidence="11" id="KW-0418">Kinase</keyword>
<evidence type="ECO:0000256" key="22">
    <source>
        <dbReference type="SAM" id="SignalP"/>
    </source>
</evidence>
<dbReference type="InterPro" id="IPR006212">
    <property type="entry name" value="Furin_repeat"/>
</dbReference>
<feature type="region of interest" description="Disordered" evidence="21">
    <location>
        <begin position="1480"/>
        <end position="1546"/>
    </location>
</feature>
<feature type="domain" description="Protein kinase" evidence="23">
    <location>
        <begin position="1081"/>
        <end position="1357"/>
    </location>
</feature>
<dbReference type="InterPro" id="IPR036116">
    <property type="entry name" value="FN3_sf"/>
</dbReference>
<dbReference type="InterPro" id="IPR017441">
    <property type="entry name" value="Protein_kinase_ATP_BS"/>
</dbReference>
<reference evidence="25 26" key="1">
    <citation type="submission" date="2024-08" db="EMBL/GenBank/DDBJ databases">
        <authorList>
            <person name="Cucini C."/>
            <person name="Frati F."/>
        </authorList>
    </citation>
    <scope>NUCLEOTIDE SEQUENCE [LARGE SCALE GENOMIC DNA]</scope>
</reference>
<dbReference type="Gene3D" id="2.10.220.10">
    <property type="entry name" value="Hormone Receptor, Insulin-like Growth Factor Receptor 1, Chain A, domain 2"/>
    <property type="match status" value="1"/>
</dbReference>
<evidence type="ECO:0000256" key="13">
    <source>
        <dbReference type="ARBA" id="ARBA00022989"/>
    </source>
</evidence>
<feature type="binding site" evidence="20">
    <location>
        <position position="1115"/>
    </location>
    <ligand>
        <name>ATP</name>
        <dbReference type="ChEBI" id="CHEBI:30616"/>
    </ligand>
</feature>
<dbReference type="InterPro" id="IPR011009">
    <property type="entry name" value="Kinase-like_dom_sf"/>
</dbReference>
<evidence type="ECO:0000256" key="10">
    <source>
        <dbReference type="ARBA" id="ARBA00022741"/>
    </source>
</evidence>
<sequence length="1643" mass="183302">MTQWIWVHIVVATIFSVSSLILETNGQARSRSSVVQDDLEAGICQRKYIRNDPATLDSLRNCTVIEGSLQIALVNPATPEKWANLSFPKLREITGYVLLFDISKITTLKNLFPNLAVIRGQELIDTNALIISSAGLQEVGLPSLTDIQRGGVYILDNSQLCYVDTVDWMLIANETSFDGISNNKPSEQCPNTCNKNCPVSEYDGRHLCWSSQNCQKVFKHLCPLCHGRTCTDHGICCSEQCLGGCTGTSPRDCHVCKHVVFNGTCTEECPPGFYEYLQRRCVTREECLNIASVRDISKNPSDSATLHLNGKIYESPTKKMCVLECPKDTELAPDKKSCVPCKGPCYKECTGSVVDSIEKARELAGCTRIKGVLKISIRRTTLSVNTGQMVKELKQNLDKIEEIDHYLVITHTYAIVSLDFLENLKVIHGQVLEDGKYAVVVRSNNNLMQLWEPRPNRTIKIGSKKAQVLFHYNPKLCPRKIWDFVAQSGIPQPKDDKIDIGITNGDKVSCNTQLLAVEVEKKNNNTVLIRYENFRRNLTLPSHLLSYEIHYKEAPDYPRKNISKYDDRDPCGEDDWTILEYAKMKDSEVKGGLQGEPTWEHSRLLANLKYYTWYALYVKTIVIPDVNSLNNNTGAESNIVYFQTLPGVPSKPQEFQLAAGEHSTATLSWTAPISPNGELEKFYIWLVPVKEIQEQHDQRNFCTDGRVPAKTSSGSSKPTLPPFPLSPGDSVTISSKPKDPDCCSCSAVGTKTTTTSEDEIHYQNDMINQIMNHVFIAAPEKPSDVNEHPDNNHIRVKRSSQKRSVEELGDNSGEKVGEREIFPGEESSPGYDQVRVPDGMKRVQEVAVKPGTLKYTITMKNLTHFTTYKFGIQACRRQMQMPNETNSTDTEKDRTCSEFTVGRIQTRKSIEADNIDPKTISTNVTDGNILHLSWAEPPSPNGVVLAYVVKVQKWEGGKYVDLPISKCVTRKEFQVKRNFTFPDALHPGNYSVKIQVASLAQDSLWTADRYFIIEDTEAGWIGLWALVVLLPLLLIIAIASGLGFYYVHTKGYGGKIISANPEYMSNVDIPEEWEVPRDKLVLINNELGQGSFGTVKEGILKDFIHGQAVMRCAVKTVSDDTPSEEKALFLREAALMVKLDCHCHHVVKLLGVISKSQPTYVIMELMTNGDLRNYLRSRRPGTYNSGDQPPTLSQILRMAAEIADGMTYIHKNKLVHRDLAARNCMVGEDLCVKVGDFGMTKEVIQSDYYRKQTRGLLPVRWMAPESLHDGVFTNQSDVWSFGVVLWEMATLAAQPYQGLSNKQVLEYVQSGRTMERPENCPDILYDLMTLCWRFDHRRRPSFIELLERLSPDLDPSFAQLSFFHSSEGLNYRAQVKLQSTEEDLITIRTPLRATFDEMPDDEYDYDSDDDINDLNHHIIDDLGDTPSRLLLSSPPTNISVTSSSRAAPSLTNGLALNPLNIQPPRTNSNIDNINLANHTLPAPMSVSTNPYSRSNYSPRPRTNSNNNNTNPRLPISQTFQNNFSGSNVIPSAPTAGSSSSLSSTNYNSSIPNGVDSLVSNQYHASTSSPKCSVNPGDSKVEQSRTNALNSDNSDNSQALMINYPGEGIKISNGNGGSGGGNGYIIRKGSPINESQPVNRTTQC</sequence>
<dbReference type="SMART" id="SM00261">
    <property type="entry name" value="FU"/>
    <property type="match status" value="1"/>
</dbReference>
<evidence type="ECO:0000313" key="26">
    <source>
        <dbReference type="Proteomes" id="UP001642540"/>
    </source>
</evidence>
<accession>A0ABP1PN65</accession>
<dbReference type="SUPFAM" id="SSF52058">
    <property type="entry name" value="L domain-like"/>
    <property type="match status" value="2"/>
</dbReference>
<dbReference type="PROSITE" id="PS00109">
    <property type="entry name" value="PROTEIN_KINASE_TYR"/>
    <property type="match status" value="1"/>
</dbReference>
<dbReference type="InterPro" id="IPR008266">
    <property type="entry name" value="Tyr_kinase_AS"/>
</dbReference>
<dbReference type="SMART" id="SM00060">
    <property type="entry name" value="FN3"/>
    <property type="match status" value="2"/>
</dbReference>
<dbReference type="Pfam" id="PF00757">
    <property type="entry name" value="Furin-like"/>
    <property type="match status" value="1"/>
</dbReference>
<keyword evidence="15" id="KW-0829">Tyrosine-protein kinase</keyword>
<dbReference type="PROSITE" id="PS50011">
    <property type="entry name" value="PROTEIN_KINASE_DOM"/>
    <property type="match status" value="1"/>
</dbReference>
<keyword evidence="8 22" id="KW-0732">Signal</keyword>
<evidence type="ECO:0000256" key="8">
    <source>
        <dbReference type="ARBA" id="ARBA00022729"/>
    </source>
</evidence>
<feature type="compositionally biased region" description="Polar residues" evidence="21">
    <location>
        <begin position="1562"/>
        <end position="1571"/>
    </location>
</feature>
<dbReference type="Gene3D" id="3.30.200.20">
    <property type="entry name" value="Phosphorylase Kinase, domain 1"/>
    <property type="match status" value="1"/>
</dbReference>
<feature type="domain" description="Fibronectin type-III" evidence="24">
    <location>
        <begin position="916"/>
        <end position="1016"/>
    </location>
</feature>
<dbReference type="EMBL" id="CAXLJM020000004">
    <property type="protein sequence ID" value="CAL8069164.1"/>
    <property type="molecule type" value="Genomic_DNA"/>
</dbReference>
<dbReference type="InterPro" id="IPR003961">
    <property type="entry name" value="FN3_dom"/>
</dbReference>
<keyword evidence="3" id="KW-0597">Phosphoprotein</keyword>
<dbReference type="InterPro" id="IPR001245">
    <property type="entry name" value="Ser-Thr/Tyr_kinase_cat_dom"/>
</dbReference>
<evidence type="ECO:0000256" key="4">
    <source>
        <dbReference type="ARBA" id="ARBA00022679"/>
    </source>
</evidence>
<dbReference type="PANTHER" id="PTHR24416">
    <property type="entry name" value="TYROSINE-PROTEIN KINASE RECEPTOR"/>
    <property type="match status" value="1"/>
</dbReference>
<dbReference type="InterPro" id="IPR050122">
    <property type="entry name" value="RTK"/>
</dbReference>
<dbReference type="SUPFAM" id="SSF56112">
    <property type="entry name" value="Protein kinase-like (PK-like)"/>
    <property type="match status" value="1"/>
</dbReference>
<keyword evidence="6" id="KW-0812">Transmembrane</keyword>
<dbReference type="Proteomes" id="UP001642540">
    <property type="component" value="Unassembled WGS sequence"/>
</dbReference>
<dbReference type="InterPro" id="IPR020635">
    <property type="entry name" value="Tyr_kinase_cat_dom"/>
</dbReference>
<evidence type="ECO:0000256" key="11">
    <source>
        <dbReference type="ARBA" id="ARBA00022777"/>
    </source>
</evidence>
<dbReference type="SMART" id="SM00219">
    <property type="entry name" value="TyrKc"/>
    <property type="match status" value="1"/>
</dbReference>
<comment type="catalytic activity">
    <reaction evidence="19">
        <text>L-tyrosyl-[protein] + ATP = O-phospho-L-tyrosyl-[protein] + ADP + H(+)</text>
        <dbReference type="Rhea" id="RHEA:10596"/>
        <dbReference type="Rhea" id="RHEA-COMP:10136"/>
        <dbReference type="Rhea" id="RHEA-COMP:20101"/>
        <dbReference type="ChEBI" id="CHEBI:15378"/>
        <dbReference type="ChEBI" id="CHEBI:30616"/>
        <dbReference type="ChEBI" id="CHEBI:46858"/>
        <dbReference type="ChEBI" id="CHEBI:61978"/>
        <dbReference type="ChEBI" id="CHEBI:456216"/>
        <dbReference type="EC" id="2.7.10.1"/>
    </reaction>
</comment>
<evidence type="ECO:0000256" key="3">
    <source>
        <dbReference type="ARBA" id="ARBA00022553"/>
    </source>
</evidence>
<evidence type="ECO:0000256" key="14">
    <source>
        <dbReference type="ARBA" id="ARBA00023136"/>
    </source>
</evidence>
<keyword evidence="5" id="KW-0165">Cleavage on pair of basic residues</keyword>
<proteinExistence type="predicted"/>
<dbReference type="Gene3D" id="3.80.20.20">
    <property type="entry name" value="Receptor L-domain"/>
    <property type="match status" value="2"/>
</dbReference>
<organism evidence="25 26">
    <name type="scientific">Orchesella dallaii</name>
    <dbReference type="NCBI Taxonomy" id="48710"/>
    <lineage>
        <taxon>Eukaryota</taxon>
        <taxon>Metazoa</taxon>
        <taxon>Ecdysozoa</taxon>
        <taxon>Arthropoda</taxon>
        <taxon>Hexapoda</taxon>
        <taxon>Collembola</taxon>
        <taxon>Entomobryomorpha</taxon>
        <taxon>Entomobryoidea</taxon>
        <taxon>Orchesellidae</taxon>
        <taxon>Orchesellinae</taxon>
        <taxon>Orchesella</taxon>
    </lineage>
</organism>
<dbReference type="CDD" id="cd00063">
    <property type="entry name" value="FN3"/>
    <property type="match status" value="1"/>
</dbReference>
<feature type="compositionally biased region" description="Low complexity" evidence="21">
    <location>
        <begin position="1530"/>
        <end position="1546"/>
    </location>
</feature>
<dbReference type="InterPro" id="IPR006211">
    <property type="entry name" value="Furin-like_Cys-rich_dom"/>
</dbReference>
<feature type="region of interest" description="Disordered" evidence="21">
    <location>
        <begin position="1562"/>
        <end position="1596"/>
    </location>
</feature>
<comment type="caution">
    <text evidence="25">The sequence shown here is derived from an EMBL/GenBank/DDBJ whole genome shotgun (WGS) entry which is preliminary data.</text>
</comment>